<dbReference type="Proteomes" id="UP001596417">
    <property type="component" value="Unassembled WGS sequence"/>
</dbReference>
<dbReference type="RefSeq" id="WP_264555789.1">
    <property type="nucleotide sequence ID" value="NZ_CP109979.1"/>
</dbReference>
<dbReference type="Pfam" id="PF01496">
    <property type="entry name" value="V_ATPase_I"/>
    <property type="match status" value="2"/>
</dbReference>
<keyword evidence="11" id="KW-0175">Coiled coil</keyword>
<reference evidence="13 14" key="1">
    <citation type="journal article" date="2019" name="Int. J. Syst. Evol. Microbiol.">
        <title>The Global Catalogue of Microorganisms (GCM) 10K type strain sequencing project: providing services to taxonomists for standard genome sequencing and annotation.</title>
        <authorList>
            <consortium name="The Broad Institute Genomics Platform"/>
            <consortium name="The Broad Institute Genome Sequencing Center for Infectious Disease"/>
            <person name="Wu L."/>
            <person name="Ma J."/>
        </authorList>
    </citation>
    <scope>NUCLEOTIDE SEQUENCE [LARGE SCALE GENOMIC DNA]</scope>
    <source>
        <strain evidence="13 14">RDMS1</strain>
    </source>
</reference>
<dbReference type="AlphaFoldDB" id="A0ABD5YUC7"/>
<comment type="function">
    <text evidence="8">Component of the A-type ATP synthase that produces ATP from ADP in the presence of a proton gradient across the membrane.</text>
</comment>
<protein>
    <recommendedName>
        <fullName evidence="9 10">A-type ATP synthase subunit I</fullName>
    </recommendedName>
</protein>
<keyword evidence="6 10" id="KW-0406">Ion transport</keyword>
<evidence type="ECO:0000256" key="8">
    <source>
        <dbReference type="ARBA" id="ARBA00059506"/>
    </source>
</evidence>
<keyword evidence="7 10" id="KW-0472">Membrane</keyword>
<dbReference type="GeneID" id="76200806"/>
<keyword evidence="5 10" id="KW-1133">Transmembrane helix</keyword>
<evidence type="ECO:0000313" key="13">
    <source>
        <dbReference type="EMBL" id="MFC7191110.1"/>
    </source>
</evidence>
<evidence type="ECO:0000256" key="11">
    <source>
        <dbReference type="SAM" id="Coils"/>
    </source>
</evidence>
<keyword evidence="4 10" id="KW-0812">Transmembrane</keyword>
<name>A0ABD5YUC7_9EURY</name>
<feature type="transmembrane region" description="Helical" evidence="10">
    <location>
        <begin position="552"/>
        <end position="577"/>
    </location>
</feature>
<comment type="subcellular location">
    <subcellularLocation>
        <location evidence="1">Membrane</location>
        <topology evidence="1">Multi-pass membrane protein</topology>
    </subcellularLocation>
</comment>
<dbReference type="GO" id="GO:0016020">
    <property type="term" value="C:membrane"/>
    <property type="evidence" value="ECO:0007669"/>
    <property type="project" value="UniProtKB-SubCell"/>
</dbReference>
<sequence length="727" mass="79325">MLRPERMSRVSVTGSRQVMNEVIETIHDMNLLHVTDYDGGWDGFDPGDPIEGADEAAEKLVTVRSLQSILGIDDEDAGPNRIVTEDALDSELETVRQTVNELDDRRNELNDELRQVNERIDAMVPFATLGIDLDLLSGYDSISVAVGDGDAVAVDNALAGSDASAYEVFEEDEVVAAFARTDDIEDVLVSADFALHEIPDADGSPEDYIEELKHDRQRLESKLRTVEDELEEQRLEYGAFLLAAEEKLTIEVQQQEAPLSFATTKNAFVSEGWIPTEHFADLVEGLYDVVGDHVEVDELERASYDGEGHLVDREDVGGTHGGPDPAAATTDGGEEVVSDGGVDQSMSHSSPPVVQDNPDPVEPFESLVKIINRPKYSELDPTFIVFLSFPALFGFMIGDLGYGVLYAAIGYYIFTKFDGVAKSLGGIALWSGGFTMLFGILYGEIFGLHILGEVLWHGHPPLHKGLQPAEAEYAQLWLVVSLLIGMAHMTIGYVFDFYENLSHGVGDAILESGSWLMMMFGLWAWIFANTPPFGVAPDFLVGSNSVFNAHPVAIGFTGLPAMVGYLGLISFFVGLVLIAQADVAEFVEAIFLQVFANVLSYTRIAAVLLAKAGMAFVVNLLVFGAYVHHGEYHFIFFSKKSLADIPPNEVMFAGLVNGSGPVDLLIGSVAGLIILVIGHLLVLVLGITSAGLQTLRLEYVEFFQKFYEGGGEKYQPFGYARQFTTDD</sequence>
<evidence type="ECO:0000256" key="4">
    <source>
        <dbReference type="ARBA" id="ARBA00022692"/>
    </source>
</evidence>
<keyword evidence="3 10" id="KW-0813">Transport</keyword>
<feature type="region of interest" description="Disordered" evidence="12">
    <location>
        <begin position="305"/>
        <end position="358"/>
    </location>
</feature>
<dbReference type="PANTHER" id="PTHR11629">
    <property type="entry name" value="VACUOLAR PROTON ATPASES"/>
    <property type="match status" value="1"/>
</dbReference>
<feature type="transmembrane region" description="Helical" evidence="10">
    <location>
        <begin position="664"/>
        <end position="687"/>
    </location>
</feature>
<comment type="similarity">
    <text evidence="2 10">Belongs to the V-ATPase 116 kDa subunit family.</text>
</comment>
<gene>
    <name evidence="13" type="ORF">ACFQL7_15665</name>
</gene>
<feature type="transmembrane region" description="Helical" evidence="10">
    <location>
        <begin position="476"/>
        <end position="495"/>
    </location>
</feature>
<feature type="coiled-coil region" evidence="11">
    <location>
        <begin position="209"/>
        <end position="236"/>
    </location>
</feature>
<evidence type="ECO:0000256" key="1">
    <source>
        <dbReference type="ARBA" id="ARBA00004141"/>
    </source>
</evidence>
<comment type="caution">
    <text evidence="13">The sequence shown here is derived from an EMBL/GenBank/DDBJ whole genome shotgun (WGS) entry which is preliminary data.</text>
</comment>
<dbReference type="Gene3D" id="3.30.70.2170">
    <property type="match status" value="1"/>
</dbReference>
<dbReference type="PANTHER" id="PTHR11629:SF63">
    <property type="entry name" value="V-TYPE PROTON ATPASE SUBUNIT A"/>
    <property type="match status" value="1"/>
</dbReference>
<evidence type="ECO:0000256" key="3">
    <source>
        <dbReference type="ARBA" id="ARBA00022448"/>
    </source>
</evidence>
<evidence type="ECO:0000256" key="12">
    <source>
        <dbReference type="SAM" id="MobiDB-lite"/>
    </source>
</evidence>
<evidence type="ECO:0000256" key="5">
    <source>
        <dbReference type="ARBA" id="ARBA00022989"/>
    </source>
</evidence>
<dbReference type="GO" id="GO:0006811">
    <property type="term" value="P:monoatomic ion transport"/>
    <property type="evidence" value="ECO:0007669"/>
    <property type="project" value="UniProtKB-KW"/>
</dbReference>
<dbReference type="EMBL" id="JBHTAX010000001">
    <property type="protein sequence ID" value="MFC7191110.1"/>
    <property type="molecule type" value="Genomic_DNA"/>
</dbReference>
<keyword evidence="14" id="KW-1185">Reference proteome</keyword>
<feature type="transmembrane region" description="Helical" evidence="10">
    <location>
        <begin position="383"/>
        <end position="414"/>
    </location>
</feature>
<evidence type="ECO:0000256" key="6">
    <source>
        <dbReference type="ARBA" id="ARBA00023065"/>
    </source>
</evidence>
<accession>A0ABD5YUC7</accession>
<dbReference type="Gene3D" id="1.20.1460.20">
    <property type="match status" value="1"/>
</dbReference>
<evidence type="ECO:0000256" key="7">
    <source>
        <dbReference type="ARBA" id="ARBA00023136"/>
    </source>
</evidence>
<dbReference type="InterPro" id="IPR002490">
    <property type="entry name" value="V-ATPase_116kDa_su"/>
</dbReference>
<evidence type="ECO:0000256" key="9">
    <source>
        <dbReference type="ARBA" id="ARBA00068671"/>
    </source>
</evidence>
<evidence type="ECO:0000256" key="10">
    <source>
        <dbReference type="RuleBase" id="RU361189"/>
    </source>
</evidence>
<feature type="coiled-coil region" evidence="11">
    <location>
        <begin position="85"/>
        <end position="119"/>
    </location>
</feature>
<feature type="transmembrane region" description="Helical" evidence="10">
    <location>
        <begin position="434"/>
        <end position="456"/>
    </location>
</feature>
<feature type="transmembrane region" description="Helical" evidence="10">
    <location>
        <begin position="608"/>
        <end position="627"/>
    </location>
</feature>
<evidence type="ECO:0000256" key="2">
    <source>
        <dbReference type="ARBA" id="ARBA00009904"/>
    </source>
</evidence>
<feature type="compositionally biased region" description="Basic and acidic residues" evidence="12">
    <location>
        <begin position="305"/>
        <end position="317"/>
    </location>
</feature>
<dbReference type="Gene3D" id="3.30.70.2750">
    <property type="match status" value="1"/>
</dbReference>
<feature type="transmembrane region" description="Helical" evidence="10">
    <location>
        <begin position="515"/>
        <end position="540"/>
    </location>
</feature>
<evidence type="ECO:0000313" key="14">
    <source>
        <dbReference type="Proteomes" id="UP001596417"/>
    </source>
</evidence>
<organism evidence="13 14">
    <name type="scientific">Halocatena marina</name>
    <dbReference type="NCBI Taxonomy" id="2934937"/>
    <lineage>
        <taxon>Archaea</taxon>
        <taxon>Methanobacteriati</taxon>
        <taxon>Methanobacteriota</taxon>
        <taxon>Stenosarchaea group</taxon>
        <taxon>Halobacteria</taxon>
        <taxon>Halobacteriales</taxon>
        <taxon>Natronomonadaceae</taxon>
        <taxon>Halocatena</taxon>
    </lineage>
</organism>
<proteinExistence type="inferred from homology"/>